<sequence length="400" mass="43843">MTSNGGNSPFAWLGLLKWSLAYSDGTAAASSEAKPMSPEDIAFLEKVMSEGIIDEGQRMKCILADLTDTFEMMLDSSSSSSVSGGGGDIGESKQEEKRKELEEEDVIDLLQELRDIVEQIDYARAFMAMGGLPFLLGIATYHADVNTATAGSLKRTIPKSIRKAALGVLSTMCQNNPPVQLSLLEQGHIPQLVRLFFDSEGDDSMREKTVQALSASIREHSMAEHIFCMNEEARTMLKFGLGMQHSAPRPSVQLRKRSLFFLRALLTSDNATIERHTQFQDVISYICTHGINDEWEEDAELREMSLSMLSRLLQINPTSQSDEASIGKPASNIIMQHTNSIGSIGVKRIQSIRSLKDGSEERELASLELEAWETLMVALADAGAEVGKGNSNAPPLAICH</sequence>
<protein>
    <recommendedName>
        <fullName evidence="5">Nucleotide exchange factor Fes1 domain-containing protein</fullName>
    </recommendedName>
</protein>
<organism evidence="3 4">
    <name type="scientific">Discostella pseudostelligera</name>
    <dbReference type="NCBI Taxonomy" id="259834"/>
    <lineage>
        <taxon>Eukaryota</taxon>
        <taxon>Sar</taxon>
        <taxon>Stramenopiles</taxon>
        <taxon>Ochrophyta</taxon>
        <taxon>Bacillariophyta</taxon>
        <taxon>Coscinodiscophyceae</taxon>
        <taxon>Thalassiosirophycidae</taxon>
        <taxon>Stephanodiscales</taxon>
        <taxon>Stephanodiscaceae</taxon>
        <taxon>Discostella</taxon>
    </lineage>
</organism>
<dbReference type="AlphaFoldDB" id="A0ABD3M8S2"/>
<feature type="region of interest" description="Disordered" evidence="1">
    <location>
        <begin position="75"/>
        <end position="100"/>
    </location>
</feature>
<reference evidence="3 4" key="1">
    <citation type="submission" date="2024-10" db="EMBL/GenBank/DDBJ databases">
        <title>Updated reference genomes for cyclostephanoid diatoms.</title>
        <authorList>
            <person name="Roberts W.R."/>
            <person name="Alverson A.J."/>
        </authorList>
    </citation>
    <scope>NUCLEOTIDE SEQUENCE [LARGE SCALE GENOMIC DNA]</scope>
    <source>
        <strain evidence="3 4">AJA232-27</strain>
    </source>
</reference>
<keyword evidence="2" id="KW-0732">Signal</keyword>
<proteinExistence type="predicted"/>
<keyword evidence="4" id="KW-1185">Reference proteome</keyword>
<name>A0ABD3M8S2_9STRA</name>
<dbReference type="PANTHER" id="PTHR19316:SF18">
    <property type="entry name" value="HSP70-BINDING PROTEIN 1"/>
    <property type="match status" value="1"/>
</dbReference>
<feature type="compositionally biased region" description="Basic and acidic residues" evidence="1">
    <location>
        <begin position="90"/>
        <end position="100"/>
    </location>
</feature>
<gene>
    <name evidence="3" type="ORF">ACHAWU_008598</name>
</gene>
<comment type="caution">
    <text evidence="3">The sequence shown here is derived from an EMBL/GenBank/DDBJ whole genome shotgun (WGS) entry which is preliminary data.</text>
</comment>
<evidence type="ECO:0000256" key="2">
    <source>
        <dbReference type="SAM" id="SignalP"/>
    </source>
</evidence>
<dbReference type="Gene3D" id="1.25.10.10">
    <property type="entry name" value="Leucine-rich Repeat Variant"/>
    <property type="match status" value="1"/>
</dbReference>
<accession>A0ABD3M8S2</accession>
<evidence type="ECO:0008006" key="5">
    <source>
        <dbReference type="Google" id="ProtNLM"/>
    </source>
</evidence>
<dbReference type="InterPro" id="IPR011989">
    <property type="entry name" value="ARM-like"/>
</dbReference>
<dbReference type="SUPFAM" id="SSF48371">
    <property type="entry name" value="ARM repeat"/>
    <property type="match status" value="1"/>
</dbReference>
<feature type="chain" id="PRO_5044850637" description="Nucleotide exchange factor Fes1 domain-containing protein" evidence="2">
    <location>
        <begin position="24"/>
        <end position="400"/>
    </location>
</feature>
<dbReference type="InterPro" id="IPR050693">
    <property type="entry name" value="Hsp70_NEF-Inhibitors"/>
</dbReference>
<dbReference type="PANTHER" id="PTHR19316">
    <property type="entry name" value="PROTEIN FOLDING REGULATOR"/>
    <property type="match status" value="1"/>
</dbReference>
<evidence type="ECO:0000256" key="1">
    <source>
        <dbReference type="SAM" id="MobiDB-lite"/>
    </source>
</evidence>
<dbReference type="InterPro" id="IPR016024">
    <property type="entry name" value="ARM-type_fold"/>
</dbReference>
<dbReference type="Proteomes" id="UP001530293">
    <property type="component" value="Unassembled WGS sequence"/>
</dbReference>
<evidence type="ECO:0000313" key="4">
    <source>
        <dbReference type="Proteomes" id="UP001530293"/>
    </source>
</evidence>
<feature type="signal peptide" evidence="2">
    <location>
        <begin position="1"/>
        <end position="23"/>
    </location>
</feature>
<dbReference type="EMBL" id="JALLBG020000213">
    <property type="protein sequence ID" value="KAL3759146.1"/>
    <property type="molecule type" value="Genomic_DNA"/>
</dbReference>
<evidence type="ECO:0000313" key="3">
    <source>
        <dbReference type="EMBL" id="KAL3759146.1"/>
    </source>
</evidence>